<protein>
    <submittedName>
        <fullName evidence="3">Uncharacterized protein</fullName>
    </submittedName>
</protein>
<keyword evidence="4" id="KW-1185">Reference proteome</keyword>
<dbReference type="RefSeq" id="WP_345150454.1">
    <property type="nucleotide sequence ID" value="NZ_BAABEO010000012.1"/>
</dbReference>
<dbReference type="Proteomes" id="UP001500752">
    <property type="component" value="Unassembled WGS sequence"/>
</dbReference>
<feature type="compositionally biased region" description="Gly residues" evidence="1">
    <location>
        <begin position="65"/>
        <end position="75"/>
    </location>
</feature>
<evidence type="ECO:0000313" key="4">
    <source>
        <dbReference type="Proteomes" id="UP001500752"/>
    </source>
</evidence>
<proteinExistence type="predicted"/>
<feature type="compositionally biased region" description="Low complexity" evidence="1">
    <location>
        <begin position="31"/>
        <end position="49"/>
    </location>
</feature>
<evidence type="ECO:0000256" key="2">
    <source>
        <dbReference type="SAM" id="Phobius"/>
    </source>
</evidence>
<organism evidence="3 4">
    <name type="scientific">Arthrobacter ginkgonis</name>
    <dbReference type="NCBI Taxonomy" id="1630594"/>
    <lineage>
        <taxon>Bacteria</taxon>
        <taxon>Bacillati</taxon>
        <taxon>Actinomycetota</taxon>
        <taxon>Actinomycetes</taxon>
        <taxon>Micrococcales</taxon>
        <taxon>Micrococcaceae</taxon>
        <taxon>Arthrobacter</taxon>
    </lineage>
</organism>
<gene>
    <name evidence="3" type="ORF">GCM10023081_19840</name>
</gene>
<keyword evidence="2" id="KW-1133">Transmembrane helix</keyword>
<evidence type="ECO:0000313" key="3">
    <source>
        <dbReference type="EMBL" id="GAA3681805.1"/>
    </source>
</evidence>
<keyword evidence="2" id="KW-0472">Membrane</keyword>
<feature type="region of interest" description="Disordered" evidence="1">
    <location>
        <begin position="1"/>
        <end position="99"/>
    </location>
</feature>
<keyword evidence="2" id="KW-0812">Transmembrane</keyword>
<reference evidence="4" key="1">
    <citation type="journal article" date="2019" name="Int. J. Syst. Evol. Microbiol.">
        <title>The Global Catalogue of Microorganisms (GCM) 10K type strain sequencing project: providing services to taxonomists for standard genome sequencing and annotation.</title>
        <authorList>
            <consortium name="The Broad Institute Genomics Platform"/>
            <consortium name="The Broad Institute Genome Sequencing Center for Infectious Disease"/>
            <person name="Wu L."/>
            <person name="Ma J."/>
        </authorList>
    </citation>
    <scope>NUCLEOTIDE SEQUENCE [LARGE SCALE GENOMIC DNA]</scope>
    <source>
        <strain evidence="4">JCM 30742</strain>
    </source>
</reference>
<sequence>MADNEAGDRQPGQAADDAAWRDLVRRLEETPSAAGPAEPGAFPPGGALPTDGARSGDPARDSDGPGEGPGAGDDAGGPRDYELLEDDDEGFVPPEPPALGSGEPAKVMAWCGAVGAPLFLLLFTLLWRGVPGLVLLGLAAVFLAATGYLVFRMPRERNEGDDGARV</sequence>
<dbReference type="EMBL" id="BAABEO010000012">
    <property type="protein sequence ID" value="GAA3681805.1"/>
    <property type="molecule type" value="Genomic_DNA"/>
</dbReference>
<accession>A0ABP7CAC4</accession>
<feature type="transmembrane region" description="Helical" evidence="2">
    <location>
        <begin position="133"/>
        <end position="151"/>
    </location>
</feature>
<name>A0ABP7CAC4_9MICC</name>
<feature type="compositionally biased region" description="Basic and acidic residues" evidence="1">
    <location>
        <begin position="18"/>
        <end position="29"/>
    </location>
</feature>
<evidence type="ECO:0000256" key="1">
    <source>
        <dbReference type="SAM" id="MobiDB-lite"/>
    </source>
</evidence>
<comment type="caution">
    <text evidence="3">The sequence shown here is derived from an EMBL/GenBank/DDBJ whole genome shotgun (WGS) entry which is preliminary data.</text>
</comment>